<evidence type="ECO:0000259" key="6">
    <source>
        <dbReference type="PROSITE" id="PS50054"/>
    </source>
</evidence>
<dbReference type="FunFam" id="3.90.190.10:FF:000118">
    <property type="entry name" value="Uncharacterized protein"/>
    <property type="match status" value="1"/>
</dbReference>
<feature type="domain" description="Tyrosine-protein phosphatase" evidence="6">
    <location>
        <begin position="14"/>
        <end position="156"/>
    </location>
</feature>
<keyword evidence="3" id="KW-0378">Hydrolase</keyword>
<dbReference type="Proteomes" id="UP000688137">
    <property type="component" value="Unassembled WGS sequence"/>
</dbReference>
<dbReference type="SMART" id="SM00404">
    <property type="entry name" value="PTPc_motif"/>
    <property type="match status" value="1"/>
</dbReference>
<dbReference type="InterPro" id="IPR016130">
    <property type="entry name" value="Tyr_Pase_AS"/>
</dbReference>
<dbReference type="InterPro" id="IPR003595">
    <property type="entry name" value="Tyr_Pase_cat"/>
</dbReference>
<dbReference type="PROSITE" id="PS50054">
    <property type="entry name" value="TYR_PHOSPHATASE_DUAL"/>
    <property type="match status" value="1"/>
</dbReference>
<dbReference type="SMART" id="SM00195">
    <property type="entry name" value="DSPc"/>
    <property type="match status" value="1"/>
</dbReference>
<evidence type="ECO:0000313" key="9">
    <source>
        <dbReference type="Proteomes" id="UP000688137"/>
    </source>
</evidence>
<dbReference type="PROSITE" id="PS00383">
    <property type="entry name" value="TYR_PHOSPHATASE_1"/>
    <property type="match status" value="1"/>
</dbReference>
<evidence type="ECO:0000313" key="8">
    <source>
        <dbReference type="EMBL" id="CAD8068679.1"/>
    </source>
</evidence>
<dbReference type="PROSITE" id="PS50056">
    <property type="entry name" value="TYR_PHOSPHATASE_2"/>
    <property type="match status" value="1"/>
</dbReference>
<keyword evidence="9" id="KW-1185">Reference proteome</keyword>
<organism evidence="8 9">
    <name type="scientific">Paramecium primaurelia</name>
    <dbReference type="NCBI Taxonomy" id="5886"/>
    <lineage>
        <taxon>Eukaryota</taxon>
        <taxon>Sar</taxon>
        <taxon>Alveolata</taxon>
        <taxon>Ciliophora</taxon>
        <taxon>Intramacronucleata</taxon>
        <taxon>Oligohymenophorea</taxon>
        <taxon>Peniculida</taxon>
        <taxon>Parameciidae</taxon>
        <taxon>Paramecium</taxon>
    </lineage>
</organism>
<sequence>MFRLFDSSYQQMNQIIEEGGNVLWLGDFTAALDRPLLDSKGIQTVLTVATGLNVAYREPGITHKVYHILDSETANIGRLFQDTNTQIIEGLKRGSVLVHCAAGVSRSASVVIAYLMKTKGFGFQEAFNYVKKKRSVIQPNYGFIKQLRNYEKEVKIVKKEALQLKISENPKDAKGCQLIKTQEKKKSDLNIIGQQAVHQRQPSQLTQPKITTSNSTRANSTINSKKYFEPQKTYQGPQIVTYAKNNKLVIKNHFAMPEIKQKKNK</sequence>
<dbReference type="GO" id="GO:0005737">
    <property type="term" value="C:cytoplasm"/>
    <property type="evidence" value="ECO:0007669"/>
    <property type="project" value="TreeGrafter"/>
</dbReference>
<accession>A0A8S1LPD0</accession>
<dbReference type="PANTHER" id="PTHR10159:SF519">
    <property type="entry name" value="DUAL SPECIFICITY PROTEIN PHOSPHATASE MPK3"/>
    <property type="match status" value="1"/>
</dbReference>
<dbReference type="InterPro" id="IPR000340">
    <property type="entry name" value="Dual-sp_phosphatase_cat-dom"/>
</dbReference>
<dbReference type="GO" id="GO:0008330">
    <property type="term" value="F:protein tyrosine/threonine phosphatase activity"/>
    <property type="evidence" value="ECO:0007669"/>
    <property type="project" value="TreeGrafter"/>
</dbReference>
<dbReference type="InterPro" id="IPR020422">
    <property type="entry name" value="TYR_PHOSPHATASE_DUAL_dom"/>
</dbReference>
<protein>
    <recommendedName>
        <fullName evidence="2">protein-tyrosine-phosphatase</fullName>
        <ecNumber evidence="2">3.1.3.48</ecNumber>
    </recommendedName>
</protein>
<dbReference type="EMBL" id="CAJJDM010000041">
    <property type="protein sequence ID" value="CAD8068679.1"/>
    <property type="molecule type" value="Genomic_DNA"/>
</dbReference>
<comment type="similarity">
    <text evidence="1">Belongs to the protein-tyrosine phosphatase family. Non-receptor class dual specificity subfamily.</text>
</comment>
<evidence type="ECO:0000256" key="5">
    <source>
        <dbReference type="SAM" id="MobiDB-lite"/>
    </source>
</evidence>
<evidence type="ECO:0000259" key="7">
    <source>
        <dbReference type="PROSITE" id="PS50056"/>
    </source>
</evidence>
<dbReference type="Pfam" id="PF00782">
    <property type="entry name" value="DSPc"/>
    <property type="match status" value="1"/>
</dbReference>
<keyword evidence="4" id="KW-0904">Protein phosphatase</keyword>
<evidence type="ECO:0000256" key="2">
    <source>
        <dbReference type="ARBA" id="ARBA00013064"/>
    </source>
</evidence>
<name>A0A8S1LPD0_PARPR</name>
<evidence type="ECO:0000256" key="1">
    <source>
        <dbReference type="ARBA" id="ARBA00008601"/>
    </source>
</evidence>
<dbReference type="GO" id="GO:0043409">
    <property type="term" value="P:negative regulation of MAPK cascade"/>
    <property type="evidence" value="ECO:0007669"/>
    <property type="project" value="TreeGrafter"/>
</dbReference>
<evidence type="ECO:0000256" key="4">
    <source>
        <dbReference type="ARBA" id="ARBA00022912"/>
    </source>
</evidence>
<feature type="region of interest" description="Disordered" evidence="5">
    <location>
        <begin position="199"/>
        <end position="218"/>
    </location>
</feature>
<dbReference type="InterPro" id="IPR000387">
    <property type="entry name" value="Tyr_Pase_dom"/>
</dbReference>
<reference evidence="8" key="1">
    <citation type="submission" date="2021-01" db="EMBL/GenBank/DDBJ databases">
        <authorList>
            <consortium name="Genoscope - CEA"/>
            <person name="William W."/>
        </authorList>
    </citation>
    <scope>NUCLEOTIDE SEQUENCE</scope>
</reference>
<dbReference type="OMA" id="NDFAMPE"/>
<evidence type="ECO:0000256" key="3">
    <source>
        <dbReference type="ARBA" id="ARBA00022801"/>
    </source>
</evidence>
<dbReference type="GO" id="GO:0033550">
    <property type="term" value="F:MAP kinase tyrosine phosphatase activity"/>
    <property type="evidence" value="ECO:0007669"/>
    <property type="project" value="TreeGrafter"/>
</dbReference>
<proteinExistence type="inferred from homology"/>
<comment type="caution">
    <text evidence="8">The sequence shown here is derived from an EMBL/GenBank/DDBJ whole genome shotgun (WGS) entry which is preliminary data.</text>
</comment>
<dbReference type="CDD" id="cd14498">
    <property type="entry name" value="DSP"/>
    <property type="match status" value="1"/>
</dbReference>
<dbReference type="GO" id="GO:0017017">
    <property type="term" value="F:MAP kinase tyrosine/serine/threonine phosphatase activity"/>
    <property type="evidence" value="ECO:0007669"/>
    <property type="project" value="TreeGrafter"/>
</dbReference>
<dbReference type="EC" id="3.1.3.48" evidence="2"/>
<gene>
    <name evidence="8" type="ORF">PPRIM_AZ9-3.1.T0420280</name>
</gene>
<feature type="domain" description="Tyrosine specific protein phosphatases" evidence="7">
    <location>
        <begin position="78"/>
        <end position="134"/>
    </location>
</feature>
<dbReference type="PANTHER" id="PTHR10159">
    <property type="entry name" value="DUAL SPECIFICITY PROTEIN PHOSPHATASE"/>
    <property type="match status" value="1"/>
</dbReference>
<dbReference type="AlphaFoldDB" id="A0A8S1LPD0"/>